<dbReference type="EMBL" id="NVVJ01000069">
    <property type="protein sequence ID" value="PCJ21872.1"/>
    <property type="molecule type" value="Genomic_DNA"/>
</dbReference>
<reference evidence="2" key="1">
    <citation type="submission" date="2017-08" db="EMBL/GenBank/DDBJ databases">
        <title>A dynamic microbial community with high functional redundancy inhabits the cold, oxic subseafloor aquifer.</title>
        <authorList>
            <person name="Tully B.J."/>
            <person name="Wheat C.G."/>
            <person name="Glazer B.T."/>
            <person name="Huber J.A."/>
        </authorList>
    </citation>
    <scope>NUCLEOTIDE SEQUENCE [LARGE SCALE GENOMIC DNA]</scope>
</reference>
<accession>A0A2A5ARJ1</accession>
<evidence type="ECO:0000313" key="1">
    <source>
        <dbReference type="EMBL" id="PCJ21872.1"/>
    </source>
</evidence>
<name>A0A2A5ARJ1_9GAMM</name>
<organism evidence="1 2">
    <name type="scientific">SAR86 cluster bacterium</name>
    <dbReference type="NCBI Taxonomy" id="2030880"/>
    <lineage>
        <taxon>Bacteria</taxon>
        <taxon>Pseudomonadati</taxon>
        <taxon>Pseudomonadota</taxon>
        <taxon>Gammaproteobacteria</taxon>
        <taxon>SAR86 cluster</taxon>
    </lineage>
</organism>
<sequence length="214" mass="23840">MSINQAIKGIEGFKGESLTDVLAAFENDIVGLDSNNSNKFCESNAINKGLLNSALIVKQASSQIDVIIHASGILYSLPRLLEKGEFVESVSLGAGNTGKKFDLETNLRVAEFKFIDWQGGAESIRQNGIFKDFYELAEYETTKEKFLYVVGTTYPLKFFNGGRAMTSILSKQPKILKAINDKYGARVKVARDYYELYKNEVSICDVKQYTGRDV</sequence>
<evidence type="ECO:0000313" key="2">
    <source>
        <dbReference type="Proteomes" id="UP000218327"/>
    </source>
</evidence>
<dbReference type="AlphaFoldDB" id="A0A2A5ARJ1"/>
<dbReference type="Proteomes" id="UP000218327">
    <property type="component" value="Unassembled WGS sequence"/>
</dbReference>
<comment type="caution">
    <text evidence="1">The sequence shown here is derived from an EMBL/GenBank/DDBJ whole genome shotgun (WGS) entry which is preliminary data.</text>
</comment>
<gene>
    <name evidence="1" type="ORF">COA96_15065</name>
</gene>
<protein>
    <submittedName>
        <fullName evidence="1">Uncharacterized protein</fullName>
    </submittedName>
</protein>
<proteinExistence type="predicted"/>